<reference evidence="1 2" key="1">
    <citation type="submission" date="2008-07" db="EMBL/GenBank/DDBJ databases">
        <authorList>
            <person name="El-Sayed N."/>
            <person name="Caler E."/>
            <person name="Inman J."/>
            <person name="Amedeo P."/>
            <person name="Hass B."/>
            <person name="Wortman J."/>
        </authorList>
    </citation>
    <scope>NUCLEOTIDE SEQUENCE [LARGE SCALE GENOMIC DNA]</scope>
    <source>
        <strain evidence="2">ATCC 50983 / TXsc</strain>
    </source>
</reference>
<evidence type="ECO:0000313" key="2">
    <source>
        <dbReference type="Proteomes" id="UP000007800"/>
    </source>
</evidence>
<dbReference type="AlphaFoldDB" id="C5LZE6"/>
<dbReference type="InParanoid" id="C5LZE6"/>
<sequence>MQSLSLLAQSLISLADELPPTALLRDLFALASTSPMGSMARRLIAKEVGGNQVPAGQLAQLRVFKNACQIMKYCKSSAVEGMFNDSEFGESIRVFFEAAMANTKAPTKRIRPRWANEIYWLLKDHMKVRVKSRSLVDNECMDILMLADPRGVEPAEIDNTSGRVGKHKANRQEVVVECLGPYA</sequence>
<dbReference type="GeneID" id="9037754"/>
<protein>
    <submittedName>
        <fullName evidence="1">Uncharacterized protein</fullName>
    </submittedName>
</protein>
<dbReference type="OrthoDB" id="385235at2759"/>
<name>C5LZE6_PERM5</name>
<dbReference type="EMBL" id="GG686856">
    <property type="protein sequence ID" value="EEQ97940.1"/>
    <property type="molecule type" value="Genomic_DNA"/>
</dbReference>
<evidence type="ECO:0000313" key="1">
    <source>
        <dbReference type="EMBL" id="EEQ97940.1"/>
    </source>
</evidence>
<gene>
    <name evidence="1" type="ORF">Pmar_PMAR025567</name>
</gene>
<dbReference type="Proteomes" id="UP000007800">
    <property type="component" value="Unassembled WGS sequence"/>
</dbReference>
<keyword evidence="2" id="KW-1185">Reference proteome</keyword>
<organism evidence="2">
    <name type="scientific">Perkinsus marinus (strain ATCC 50983 / TXsc)</name>
    <dbReference type="NCBI Taxonomy" id="423536"/>
    <lineage>
        <taxon>Eukaryota</taxon>
        <taxon>Sar</taxon>
        <taxon>Alveolata</taxon>
        <taxon>Perkinsozoa</taxon>
        <taxon>Perkinsea</taxon>
        <taxon>Perkinsida</taxon>
        <taxon>Perkinsidae</taxon>
        <taxon>Perkinsus</taxon>
    </lineage>
</organism>
<accession>C5LZE6</accession>
<dbReference type="RefSeq" id="XP_002765223.1">
    <property type="nucleotide sequence ID" value="XM_002765177.1"/>
</dbReference>
<proteinExistence type="predicted"/>